<dbReference type="SMART" id="SM00320">
    <property type="entry name" value="WD40"/>
    <property type="match status" value="3"/>
</dbReference>
<keyword evidence="4" id="KW-0819">tRNA processing</keyword>
<feature type="compositionally biased region" description="Basic and acidic residues" evidence="11">
    <location>
        <begin position="17"/>
        <end position="29"/>
    </location>
</feature>
<dbReference type="PANTHER" id="PTHR16288">
    <property type="entry name" value="WD40 REPEAT PROTEIN 4"/>
    <property type="match status" value="1"/>
</dbReference>
<keyword evidence="6" id="KW-0227">DNA damage</keyword>
<feature type="non-terminal residue" evidence="12">
    <location>
        <position position="545"/>
    </location>
</feature>
<comment type="caution">
    <text evidence="12">The sequence shown here is derived from an EMBL/GenBank/DDBJ whole genome shotgun (WGS) entry which is preliminary data.</text>
</comment>
<dbReference type="GO" id="GO:0008168">
    <property type="term" value="F:methyltransferase activity"/>
    <property type="evidence" value="ECO:0007669"/>
    <property type="project" value="UniProtKB-KW"/>
</dbReference>
<dbReference type="Proteomes" id="UP000618051">
    <property type="component" value="Unassembled WGS sequence"/>
</dbReference>
<dbReference type="InterPro" id="IPR036322">
    <property type="entry name" value="WD40_repeat_dom_sf"/>
</dbReference>
<dbReference type="GO" id="GO:0005634">
    <property type="term" value="C:nucleus"/>
    <property type="evidence" value="ECO:0007669"/>
    <property type="project" value="UniProtKB-SubCell"/>
</dbReference>
<dbReference type="EMBL" id="JADDUC010000086">
    <property type="protein sequence ID" value="KAG0119419.1"/>
    <property type="molecule type" value="Genomic_DNA"/>
</dbReference>
<dbReference type="PROSITE" id="PS50294">
    <property type="entry name" value="WD_REPEATS_REGION"/>
    <property type="match status" value="1"/>
</dbReference>
<keyword evidence="14" id="KW-1185">Reference proteome</keyword>
<dbReference type="PROSITE" id="PS50082">
    <property type="entry name" value="WD_REPEATS_2"/>
    <property type="match status" value="1"/>
</dbReference>
<dbReference type="InterPro" id="IPR015943">
    <property type="entry name" value="WD40/YVTN_repeat-like_dom_sf"/>
</dbReference>
<dbReference type="GO" id="GO:0006400">
    <property type="term" value="P:tRNA modification"/>
    <property type="evidence" value="ECO:0007669"/>
    <property type="project" value="TreeGrafter"/>
</dbReference>
<keyword evidence="8" id="KW-0539">Nucleus</keyword>
<reference evidence="13" key="3">
    <citation type="submission" date="2022-01" db="EMBL/GenBank/DDBJ databases">
        <authorList>
            <person name="Rubenstein D.R."/>
        </authorList>
    </citation>
    <scope>NUCLEOTIDE SEQUENCE</scope>
    <source>
        <strain evidence="13">SS15</strain>
        <tissue evidence="13">Liver</tissue>
    </source>
</reference>
<dbReference type="InterPro" id="IPR001680">
    <property type="entry name" value="WD40_rpt"/>
</dbReference>
<accession>A0A835TWZ3</accession>
<dbReference type="OrthoDB" id="371245at2759"/>
<feature type="region of interest" description="Disordered" evidence="11">
    <location>
        <begin position="1"/>
        <end position="29"/>
    </location>
</feature>
<evidence type="ECO:0000256" key="2">
    <source>
        <dbReference type="ARBA" id="ARBA00022454"/>
    </source>
</evidence>
<dbReference type="AlphaFoldDB" id="A0A835TWZ3"/>
<dbReference type="Pfam" id="PF00400">
    <property type="entry name" value="WD40"/>
    <property type="match status" value="2"/>
</dbReference>
<evidence type="ECO:0000256" key="7">
    <source>
        <dbReference type="ARBA" id="ARBA00022990"/>
    </source>
</evidence>
<dbReference type="PANTHER" id="PTHR16288:SF0">
    <property type="entry name" value="TRNA (GUANINE-N(7)-)-METHYLTRANSFERASE NON-CATALYTIC SUBUNIT WDR4"/>
    <property type="match status" value="1"/>
</dbReference>
<dbReference type="SUPFAM" id="SSF50978">
    <property type="entry name" value="WD40 repeat-like"/>
    <property type="match status" value="1"/>
</dbReference>
<evidence type="ECO:0000256" key="9">
    <source>
        <dbReference type="PROSITE-ProRule" id="PRU00221"/>
    </source>
</evidence>
<protein>
    <submittedName>
        <fullName evidence="12">tRNA (Guanine-N(7)-)-methyltransferase non-catalytic subunit WDR4</fullName>
    </submittedName>
</protein>
<keyword evidence="10" id="KW-0175">Coiled coil</keyword>
<evidence type="ECO:0000313" key="13">
    <source>
        <dbReference type="EMBL" id="KAI1241488.1"/>
    </source>
</evidence>
<dbReference type="HAMAP" id="MF_03056">
    <property type="entry name" value="TRM82"/>
    <property type="match status" value="1"/>
</dbReference>
<keyword evidence="3 9" id="KW-0853">WD repeat</keyword>
<organism evidence="12">
    <name type="scientific">Lamprotornis superbus</name>
    <dbReference type="NCBI Taxonomy" id="245042"/>
    <lineage>
        <taxon>Eukaryota</taxon>
        <taxon>Metazoa</taxon>
        <taxon>Chordata</taxon>
        <taxon>Craniata</taxon>
        <taxon>Vertebrata</taxon>
        <taxon>Euteleostomi</taxon>
        <taxon>Archelosauria</taxon>
        <taxon>Archosauria</taxon>
        <taxon>Dinosauria</taxon>
        <taxon>Saurischia</taxon>
        <taxon>Theropoda</taxon>
        <taxon>Coelurosauria</taxon>
        <taxon>Aves</taxon>
        <taxon>Neognathae</taxon>
        <taxon>Neoaves</taxon>
        <taxon>Telluraves</taxon>
        <taxon>Australaves</taxon>
        <taxon>Passeriformes</taxon>
        <taxon>Sturnidae</taxon>
        <taxon>Lamprotornis</taxon>
    </lineage>
</organism>
<evidence type="ECO:0000313" key="14">
    <source>
        <dbReference type="Proteomes" id="UP000618051"/>
    </source>
</evidence>
<feature type="coiled-coil region" evidence="10">
    <location>
        <begin position="337"/>
        <end position="364"/>
    </location>
</feature>
<evidence type="ECO:0000313" key="12">
    <source>
        <dbReference type="EMBL" id="KAG0119419.1"/>
    </source>
</evidence>
<keyword evidence="7" id="KW-0007">Acetylation</keyword>
<evidence type="ECO:0000256" key="11">
    <source>
        <dbReference type="SAM" id="MobiDB-lite"/>
    </source>
</evidence>
<reference evidence="13 14" key="2">
    <citation type="journal article" date="2021" name="J. Hered.">
        <title>Feather Gene Expression Elucidates the Developmental Basis of Plumage Iridescence in African Starlings.</title>
        <authorList>
            <person name="Rubenstein D.R."/>
            <person name="Corvelo A."/>
            <person name="MacManes M.D."/>
            <person name="Maia R."/>
            <person name="Narzisi G."/>
            <person name="Rousaki A."/>
            <person name="Vandenabeele P."/>
            <person name="Shawkey M.D."/>
            <person name="Solomon J."/>
        </authorList>
    </citation>
    <scope>NUCLEOTIDE SEQUENCE [LARGE SCALE GENOMIC DNA]</scope>
    <source>
        <strain evidence="13">SS15</strain>
    </source>
</reference>
<dbReference type="GO" id="GO:0006974">
    <property type="term" value="P:DNA damage response"/>
    <property type="evidence" value="ECO:0007669"/>
    <property type="project" value="UniProtKB-KW"/>
</dbReference>
<evidence type="ECO:0000256" key="4">
    <source>
        <dbReference type="ARBA" id="ARBA00022694"/>
    </source>
</evidence>
<sequence>SDESLFVYDCSSAEKQPLGEKGQDGKGTDKGSDDILAFAFSPSGDYFALTDDNKRLILFRTKPSWECVSVRFVNRRCTSLVITAAEDKIFVADKSGDVYSYSITEPQADGKLELGHVSLLLDVALSPDDRYILTADRDEKIRVSLTKAPYSIVSYCMGHREFVSKILVIPNCPDLLLSASGDSTLRLWEYKSGEEVHCYQLSSICGSQATKPDQKYTVSRIAYCCQGGYFAILCDSIPTVYIFQLDATAQQLVYKQQISLKHKGWDIAFEETGDLWILQEDKETPLLLYKACDGQWKAVTDDKRLQKMSKYIQDNWTVFEGFVGAESYYSHLYKASFDNMDEYLQRKEERLQQQKKKRQDLQHGSISNMGMRTNLRNPICAVGLVTLSRSMNGATGSPSDFSRSLWNKARVKDDKNLWLNRKSSFCASFPHIGRIRNSDQLLYCFFTRENEPLSPWSREFRARWKPWERRVQEQRPYLSDLFELLLVHVGEDVELWLGEDLEGHGTVVVLQRGDVVVAHGQLRPRVDLKPSVASGCGSKEARIST</sequence>
<evidence type="ECO:0000256" key="1">
    <source>
        <dbReference type="ARBA" id="ARBA00004123"/>
    </source>
</evidence>
<dbReference type="FunFam" id="2.130.10.10:FF:000454">
    <property type="entry name" value="tRNA (guanine-N(7)-)-methyltransferase non-catalytic subunit WDR4"/>
    <property type="match status" value="1"/>
</dbReference>
<evidence type="ECO:0000256" key="6">
    <source>
        <dbReference type="ARBA" id="ARBA00022763"/>
    </source>
</evidence>
<evidence type="ECO:0000256" key="10">
    <source>
        <dbReference type="SAM" id="Coils"/>
    </source>
</evidence>
<feature type="non-terminal residue" evidence="12">
    <location>
        <position position="1"/>
    </location>
</feature>
<evidence type="ECO:0000256" key="3">
    <source>
        <dbReference type="ARBA" id="ARBA00022574"/>
    </source>
</evidence>
<keyword evidence="12" id="KW-0489">Methyltransferase</keyword>
<proteinExistence type="inferred from homology"/>
<dbReference type="InterPro" id="IPR028884">
    <property type="entry name" value="Trm82"/>
</dbReference>
<name>A0A835TWZ3_9PASS</name>
<evidence type="ECO:0000256" key="5">
    <source>
        <dbReference type="ARBA" id="ARBA00022737"/>
    </source>
</evidence>
<gene>
    <name evidence="13" type="ORF">IHE44_0004961</name>
    <name evidence="12" type="ORF">IHE44_014310</name>
</gene>
<feature type="repeat" description="WD" evidence="9">
    <location>
        <begin position="156"/>
        <end position="198"/>
    </location>
</feature>
<keyword evidence="12" id="KW-0808">Transferase</keyword>
<dbReference type="GO" id="GO:0043527">
    <property type="term" value="C:tRNA methyltransferase complex"/>
    <property type="evidence" value="ECO:0007669"/>
    <property type="project" value="TreeGrafter"/>
</dbReference>
<keyword evidence="2" id="KW-0158">Chromosome</keyword>
<reference evidence="12" key="1">
    <citation type="submission" date="2020-10" db="EMBL/GenBank/DDBJ databases">
        <title>Feather gene expression reveals the developmental basis of iridescence in African starlings.</title>
        <authorList>
            <person name="Rubenstein D.R."/>
        </authorList>
    </citation>
    <scope>NUCLEOTIDE SEQUENCE</scope>
    <source>
        <strain evidence="12">SS15</strain>
        <tissue evidence="12">Liver</tissue>
    </source>
</reference>
<keyword evidence="5" id="KW-0677">Repeat</keyword>
<comment type="subcellular location">
    <subcellularLocation>
        <location evidence="1">Nucleus</location>
    </subcellularLocation>
</comment>
<dbReference type="GO" id="GO:0036265">
    <property type="term" value="P:RNA (guanine-N7)-methylation"/>
    <property type="evidence" value="ECO:0007669"/>
    <property type="project" value="InterPro"/>
</dbReference>
<evidence type="ECO:0000256" key="8">
    <source>
        <dbReference type="ARBA" id="ARBA00023242"/>
    </source>
</evidence>
<dbReference type="EMBL" id="JADDUC020000002">
    <property type="protein sequence ID" value="KAI1241488.1"/>
    <property type="molecule type" value="Genomic_DNA"/>
</dbReference>
<dbReference type="GO" id="GO:0005829">
    <property type="term" value="C:cytosol"/>
    <property type="evidence" value="ECO:0007669"/>
    <property type="project" value="TreeGrafter"/>
</dbReference>
<dbReference type="Gene3D" id="2.130.10.10">
    <property type="entry name" value="YVTN repeat-like/Quinoprotein amine dehydrogenase"/>
    <property type="match status" value="1"/>
</dbReference>